<proteinExistence type="predicted"/>
<dbReference type="EMBL" id="JAPDRQ010000254">
    <property type="protein sequence ID" value="KAJ9651484.1"/>
    <property type="molecule type" value="Genomic_DNA"/>
</dbReference>
<evidence type="ECO:0000313" key="2">
    <source>
        <dbReference type="Proteomes" id="UP001172386"/>
    </source>
</evidence>
<protein>
    <submittedName>
        <fullName evidence="1">Uncharacterized protein</fullName>
    </submittedName>
</protein>
<accession>A0ACC2ZVK7</accession>
<dbReference type="Proteomes" id="UP001172386">
    <property type="component" value="Unassembled WGS sequence"/>
</dbReference>
<name>A0ACC2ZVK7_9EURO</name>
<keyword evidence="2" id="KW-1185">Reference proteome</keyword>
<comment type="caution">
    <text evidence="1">The sequence shown here is derived from an EMBL/GenBank/DDBJ whole genome shotgun (WGS) entry which is preliminary data.</text>
</comment>
<organism evidence="1 2">
    <name type="scientific">Neophaeococcomyces mojaviensis</name>
    <dbReference type="NCBI Taxonomy" id="3383035"/>
    <lineage>
        <taxon>Eukaryota</taxon>
        <taxon>Fungi</taxon>
        <taxon>Dikarya</taxon>
        <taxon>Ascomycota</taxon>
        <taxon>Pezizomycotina</taxon>
        <taxon>Eurotiomycetes</taxon>
        <taxon>Chaetothyriomycetidae</taxon>
        <taxon>Chaetothyriales</taxon>
        <taxon>Chaetothyriales incertae sedis</taxon>
        <taxon>Neophaeococcomyces</taxon>
    </lineage>
</organism>
<gene>
    <name evidence="1" type="ORF">H2198_009242</name>
</gene>
<evidence type="ECO:0000313" key="1">
    <source>
        <dbReference type="EMBL" id="KAJ9651484.1"/>
    </source>
</evidence>
<reference evidence="1" key="1">
    <citation type="submission" date="2022-10" db="EMBL/GenBank/DDBJ databases">
        <title>Culturing micro-colonial fungi from biological soil crusts in the Mojave desert and describing Neophaeococcomyces mojavensis, and introducing the new genera and species Taxawa tesnikishii.</title>
        <authorList>
            <person name="Kurbessoian T."/>
            <person name="Stajich J.E."/>
        </authorList>
    </citation>
    <scope>NUCLEOTIDE SEQUENCE</scope>
    <source>
        <strain evidence="1">JES_112</strain>
    </source>
</reference>
<sequence length="542" mass="61527">MVEHIFQAVHGPSVLNFDKHDEAASINERHKGYYDFLLRNTSTTPKSDPLYPLPSQMLFLWQVYTDNIDSFIKILHAPTVSNLIRALRGGYEHLGLDLKAFLLAIAFAAVVSLKDQEVQSSFNIDKARLVSQYQHGTEVALAKADIVGKPDLTALQAFTIYVSIMQHIDGTRAPWILNGLLVRAAVSLNLHRDRATESTGSPLKTESQRRLWWQICLIDSRSEFQQASAFSVAEKMFDTELPTDLDDQALHVTTSKAIIVGELTDTSIFLLRCKIWKFSQQLQHTTDVQLAFGVFRQGRASIEECHSRLFSSGLPLHCFVATTTRLFFNRVELTLQGKIHLAASTKAPVSKSSYNDNVFALYLSILEDVHALQHEPRWEGWRWQIKGRQPPWQALGFVLKHLHECQPDSHSDRALLAISKSLKDAPEEYHQEVQYQQLLVMMSAVERRGELNTKAAPSMNMYETSKLPDFDPSLTVPDTEVFSQDFVTGNSSTWKMHELNVDLPTEADDETGHNPTLTDESWDLGSMELDQPFWDFWNINNI</sequence>